<gene>
    <name evidence="4" type="ORF">DILT_LOCUS8000</name>
</gene>
<dbReference type="AlphaFoldDB" id="A0A3P7NTC9"/>
<dbReference type="InterPro" id="IPR004934">
    <property type="entry name" value="TMOD"/>
</dbReference>
<dbReference type="Pfam" id="PF03250">
    <property type="entry name" value="Tropomodulin"/>
    <property type="match status" value="1"/>
</dbReference>
<comment type="subcellular location">
    <subcellularLocation>
        <location evidence="1">Cytoplasm</location>
    </subcellularLocation>
</comment>
<dbReference type="Proteomes" id="UP000281553">
    <property type="component" value="Unassembled WGS sequence"/>
</dbReference>
<organism evidence="4 5">
    <name type="scientific">Dibothriocephalus latus</name>
    <name type="common">Fish tapeworm</name>
    <name type="synonym">Diphyllobothrium latum</name>
    <dbReference type="NCBI Taxonomy" id="60516"/>
    <lineage>
        <taxon>Eukaryota</taxon>
        <taxon>Metazoa</taxon>
        <taxon>Spiralia</taxon>
        <taxon>Lophotrochozoa</taxon>
        <taxon>Platyhelminthes</taxon>
        <taxon>Cestoda</taxon>
        <taxon>Eucestoda</taxon>
        <taxon>Diphyllobothriidea</taxon>
        <taxon>Diphyllobothriidae</taxon>
        <taxon>Dibothriocephalus</taxon>
    </lineage>
</organism>
<proteinExistence type="predicted"/>
<evidence type="ECO:0000256" key="1">
    <source>
        <dbReference type="ARBA" id="ARBA00004496"/>
    </source>
</evidence>
<feature type="signal peptide" evidence="3">
    <location>
        <begin position="1"/>
        <end position="24"/>
    </location>
</feature>
<accession>A0A3P7NTC9</accession>
<sequence length="84" mass="9189">MESASNSSARFQFLFLCWEALSNATDDELIDLAAILGFTGMMNQVQFHASIENRSQEGGGFSGVAKAEKFKLVPDEPPNMTDVE</sequence>
<evidence type="ECO:0000256" key="3">
    <source>
        <dbReference type="SAM" id="SignalP"/>
    </source>
</evidence>
<protein>
    <submittedName>
        <fullName evidence="4">Uncharacterized protein</fullName>
    </submittedName>
</protein>
<reference evidence="4 5" key="1">
    <citation type="submission" date="2018-11" db="EMBL/GenBank/DDBJ databases">
        <authorList>
            <consortium name="Pathogen Informatics"/>
        </authorList>
    </citation>
    <scope>NUCLEOTIDE SEQUENCE [LARGE SCALE GENOMIC DNA]</scope>
</reference>
<dbReference type="GO" id="GO:0005737">
    <property type="term" value="C:cytoplasm"/>
    <property type="evidence" value="ECO:0007669"/>
    <property type="project" value="UniProtKB-SubCell"/>
</dbReference>
<keyword evidence="5" id="KW-1185">Reference proteome</keyword>
<keyword evidence="2" id="KW-0963">Cytoplasm</keyword>
<evidence type="ECO:0000256" key="2">
    <source>
        <dbReference type="ARBA" id="ARBA00022490"/>
    </source>
</evidence>
<evidence type="ECO:0000313" key="4">
    <source>
        <dbReference type="EMBL" id="VDN12169.1"/>
    </source>
</evidence>
<feature type="non-terminal residue" evidence="4">
    <location>
        <position position="84"/>
    </location>
</feature>
<dbReference type="GO" id="GO:0051694">
    <property type="term" value="P:pointed-end actin filament capping"/>
    <property type="evidence" value="ECO:0007669"/>
    <property type="project" value="InterPro"/>
</dbReference>
<name>A0A3P7NTC9_DIBLA</name>
<dbReference type="GO" id="GO:0005523">
    <property type="term" value="F:tropomyosin binding"/>
    <property type="evidence" value="ECO:0007669"/>
    <property type="project" value="InterPro"/>
</dbReference>
<dbReference type="EMBL" id="UYRU01053235">
    <property type="protein sequence ID" value="VDN12169.1"/>
    <property type="molecule type" value="Genomic_DNA"/>
</dbReference>
<keyword evidence="3" id="KW-0732">Signal</keyword>
<dbReference type="OrthoDB" id="6253700at2759"/>
<feature type="chain" id="PRO_5017962025" evidence="3">
    <location>
        <begin position="25"/>
        <end position="84"/>
    </location>
</feature>
<evidence type="ECO:0000313" key="5">
    <source>
        <dbReference type="Proteomes" id="UP000281553"/>
    </source>
</evidence>